<dbReference type="InterPro" id="IPR013320">
    <property type="entry name" value="ConA-like_dom_sf"/>
</dbReference>
<evidence type="ECO:0000313" key="2">
    <source>
        <dbReference type="EMBL" id="CAI3982656.1"/>
    </source>
</evidence>
<reference evidence="2" key="1">
    <citation type="submission" date="2022-10" db="EMBL/GenBank/DDBJ databases">
        <authorList>
            <person name="Chen Y."/>
            <person name="Dougan E. K."/>
            <person name="Chan C."/>
            <person name="Rhodes N."/>
            <person name="Thang M."/>
        </authorList>
    </citation>
    <scope>NUCLEOTIDE SEQUENCE</scope>
</reference>
<feature type="compositionally biased region" description="Acidic residues" evidence="1">
    <location>
        <begin position="297"/>
        <end position="323"/>
    </location>
</feature>
<gene>
    <name evidence="2" type="ORF">C1SCF055_LOCUS10330</name>
</gene>
<evidence type="ECO:0000256" key="1">
    <source>
        <dbReference type="SAM" id="MobiDB-lite"/>
    </source>
</evidence>
<dbReference type="EMBL" id="CAMXCT010000735">
    <property type="protein sequence ID" value="CAI3982656.1"/>
    <property type="molecule type" value="Genomic_DNA"/>
</dbReference>
<comment type="caution">
    <text evidence="2">The sequence shown here is derived from an EMBL/GenBank/DDBJ whole genome shotgun (WGS) entry which is preliminary data.</text>
</comment>
<dbReference type="InterPro" id="IPR043136">
    <property type="entry name" value="B30.2/SPRY_sf"/>
</dbReference>
<dbReference type="Gene3D" id="2.60.120.920">
    <property type="match status" value="1"/>
</dbReference>
<feature type="non-terminal residue" evidence="2">
    <location>
        <position position="1"/>
    </location>
</feature>
<feature type="region of interest" description="Disordered" evidence="1">
    <location>
        <begin position="210"/>
        <end position="323"/>
    </location>
</feature>
<dbReference type="SUPFAM" id="SSF49899">
    <property type="entry name" value="Concanavalin A-like lectins/glucanases"/>
    <property type="match status" value="1"/>
</dbReference>
<dbReference type="Proteomes" id="UP001152797">
    <property type="component" value="Unassembled WGS sequence"/>
</dbReference>
<dbReference type="AlphaFoldDB" id="A0A9P1FNR1"/>
<feature type="compositionally biased region" description="Basic and acidic residues" evidence="1">
    <location>
        <begin position="282"/>
        <end position="296"/>
    </location>
</feature>
<protein>
    <submittedName>
        <fullName evidence="2">Uncharacterized protein</fullName>
    </submittedName>
</protein>
<proteinExistence type="predicted"/>
<evidence type="ECO:0000313" key="3">
    <source>
        <dbReference type="EMBL" id="CAL4769968.1"/>
    </source>
</evidence>
<evidence type="ECO:0000313" key="4">
    <source>
        <dbReference type="Proteomes" id="UP001152797"/>
    </source>
</evidence>
<name>A0A9P1FNR1_9DINO</name>
<dbReference type="OrthoDB" id="421309at2759"/>
<feature type="compositionally biased region" description="Basic and acidic residues" evidence="1">
    <location>
        <begin position="253"/>
        <end position="271"/>
    </location>
</feature>
<sequence>ALEPTGLQAIGAARRPGTECSTVSFVGSKGYTFGINKVDEHNGLLTAEKDKAYRISTDGSYHKGHWNTVLGDQEIPQSGRSYWEVKFVKKPTDAFEFIGVAEPSADVPVAQTMPLHKNRKGKGWFWGGDANEAFVYTFMELKPGMNDRKMAGRQLPAISPRSSSSSPRKEVKGEIQLPALRDFSMASTTKRMRALAEKQAELKRQIQEARSCETPPPELRIRPDPPSWSKGSGKGGAIYAPREASGPWWLPDHTQRAKAAEAARAEPEKRGIPGFRARHQKMKAEWSEKWNSAKEEEWGEEDWGEEGWDEDGWDEGGDWEEAW</sequence>
<keyword evidence="4" id="KW-1185">Reference proteome</keyword>
<dbReference type="EMBL" id="CAMXCT020000735">
    <property type="protein sequence ID" value="CAL1136031.1"/>
    <property type="molecule type" value="Genomic_DNA"/>
</dbReference>
<reference evidence="3 4" key="2">
    <citation type="submission" date="2024-05" db="EMBL/GenBank/DDBJ databases">
        <authorList>
            <person name="Chen Y."/>
            <person name="Shah S."/>
            <person name="Dougan E. K."/>
            <person name="Thang M."/>
            <person name="Chan C."/>
        </authorList>
    </citation>
    <scope>NUCLEOTIDE SEQUENCE [LARGE SCALE GENOMIC DNA]</scope>
</reference>
<organism evidence="2">
    <name type="scientific">Cladocopium goreaui</name>
    <dbReference type="NCBI Taxonomy" id="2562237"/>
    <lineage>
        <taxon>Eukaryota</taxon>
        <taxon>Sar</taxon>
        <taxon>Alveolata</taxon>
        <taxon>Dinophyceae</taxon>
        <taxon>Suessiales</taxon>
        <taxon>Symbiodiniaceae</taxon>
        <taxon>Cladocopium</taxon>
    </lineage>
</organism>
<accession>A0A9P1FNR1</accession>
<dbReference type="EMBL" id="CAMXCT030000735">
    <property type="protein sequence ID" value="CAL4769968.1"/>
    <property type="molecule type" value="Genomic_DNA"/>
</dbReference>